<protein>
    <submittedName>
        <fullName evidence="5">SOS-response transcriptional repressor LexA (RecA-mediated autopeptidase)</fullName>
    </submittedName>
</protein>
<evidence type="ECO:0000256" key="1">
    <source>
        <dbReference type="ARBA" id="ARBA00023015"/>
    </source>
</evidence>
<accession>A0A1H3YV79</accession>
<dbReference type="InterPro" id="IPR036286">
    <property type="entry name" value="LexA/Signal_pep-like_sf"/>
</dbReference>
<dbReference type="GO" id="GO:0003677">
    <property type="term" value="F:DNA binding"/>
    <property type="evidence" value="ECO:0007669"/>
    <property type="project" value="UniProtKB-KW"/>
</dbReference>
<dbReference type="SUPFAM" id="SSF51306">
    <property type="entry name" value="LexA/Signal peptidase"/>
    <property type="match status" value="1"/>
</dbReference>
<evidence type="ECO:0000259" key="4">
    <source>
        <dbReference type="PROSITE" id="PS50943"/>
    </source>
</evidence>
<dbReference type="Proteomes" id="UP000198820">
    <property type="component" value="Unassembled WGS sequence"/>
</dbReference>
<dbReference type="PANTHER" id="PTHR40661:SF1">
    <property type="entry name" value="HTH CRO_C1-TYPE DOMAIN-CONTAINING PROTEIN"/>
    <property type="match status" value="1"/>
</dbReference>
<evidence type="ECO:0000256" key="2">
    <source>
        <dbReference type="ARBA" id="ARBA00023125"/>
    </source>
</evidence>
<dbReference type="Pfam" id="PF01381">
    <property type="entry name" value="HTH_3"/>
    <property type="match status" value="1"/>
</dbReference>
<dbReference type="CDD" id="cd00093">
    <property type="entry name" value="HTH_XRE"/>
    <property type="match status" value="1"/>
</dbReference>
<dbReference type="SMART" id="SM00530">
    <property type="entry name" value="HTH_XRE"/>
    <property type="match status" value="1"/>
</dbReference>
<dbReference type="PANTHER" id="PTHR40661">
    <property type="match status" value="1"/>
</dbReference>
<keyword evidence="2" id="KW-0238">DNA-binding</keyword>
<dbReference type="InterPro" id="IPR001387">
    <property type="entry name" value="Cro/C1-type_HTH"/>
</dbReference>
<dbReference type="SUPFAM" id="SSF47413">
    <property type="entry name" value="lambda repressor-like DNA-binding domains"/>
    <property type="match status" value="1"/>
</dbReference>
<dbReference type="Gene3D" id="1.10.260.40">
    <property type="entry name" value="lambda repressor-like DNA-binding domains"/>
    <property type="match status" value="1"/>
</dbReference>
<dbReference type="RefSeq" id="WP_093241032.1">
    <property type="nucleotide sequence ID" value="NZ_FNQF01000003.1"/>
</dbReference>
<reference evidence="5 6" key="1">
    <citation type="submission" date="2016-10" db="EMBL/GenBank/DDBJ databases">
        <authorList>
            <person name="de Groot N.N."/>
        </authorList>
    </citation>
    <scope>NUCLEOTIDE SEQUENCE [LARGE SCALE GENOMIC DNA]</scope>
    <source>
        <strain evidence="5 6">DSM 23581</strain>
    </source>
</reference>
<keyword evidence="1" id="KW-0805">Transcription regulation</keyword>
<feature type="domain" description="HTH cro/C1-type" evidence="4">
    <location>
        <begin position="12"/>
        <end position="65"/>
    </location>
</feature>
<dbReference type="Pfam" id="PF00717">
    <property type="entry name" value="Peptidase_S24"/>
    <property type="match status" value="1"/>
</dbReference>
<organism evidence="5 6">
    <name type="scientific">Psychroflexus halocasei</name>
    <dbReference type="NCBI Taxonomy" id="908615"/>
    <lineage>
        <taxon>Bacteria</taxon>
        <taxon>Pseudomonadati</taxon>
        <taxon>Bacteroidota</taxon>
        <taxon>Flavobacteriia</taxon>
        <taxon>Flavobacteriales</taxon>
        <taxon>Flavobacteriaceae</taxon>
        <taxon>Psychroflexus</taxon>
    </lineage>
</organism>
<dbReference type="InterPro" id="IPR015927">
    <property type="entry name" value="Peptidase_S24_S26A/B/C"/>
</dbReference>
<dbReference type="InterPro" id="IPR010982">
    <property type="entry name" value="Lambda_DNA-bd_dom_sf"/>
</dbReference>
<name>A0A1H3YV79_9FLAO</name>
<keyword evidence="3" id="KW-0804">Transcription</keyword>
<evidence type="ECO:0000256" key="3">
    <source>
        <dbReference type="ARBA" id="ARBA00023163"/>
    </source>
</evidence>
<dbReference type="PROSITE" id="PS50943">
    <property type="entry name" value="HTH_CROC1"/>
    <property type="match status" value="1"/>
</dbReference>
<dbReference type="STRING" id="908615.SAMN05421540_103266"/>
<evidence type="ECO:0000313" key="6">
    <source>
        <dbReference type="Proteomes" id="UP000198820"/>
    </source>
</evidence>
<evidence type="ECO:0000313" key="5">
    <source>
        <dbReference type="EMBL" id="SEA15310.1"/>
    </source>
</evidence>
<keyword evidence="6" id="KW-1185">Reference proteome</keyword>
<sequence length="254" mass="28994">MKSKLPIESQRFKRIRQDLGHTQSEFAELLNIGNTTADIERGKTRITGEAVAMLLDLYKINPLWLYGKSESKYLKTSGFNTMPKVITTEDDDQENMLLVSQKAAAGYPSNIQDTSWYKKLPAFNMPIPQFRNSTYRGFQVEGNSMLPNLQPGDWVLAKALDSIEDASTQRMYVVVLDDSVLVKRISINPKREELVLISENPEYPPIFVEPERVLEVWEVSSKLTFSLDANAENSVLRKLESSMEELKSQLKEIR</sequence>
<dbReference type="InterPro" id="IPR039418">
    <property type="entry name" value="LexA-like"/>
</dbReference>
<dbReference type="Gene3D" id="2.10.109.10">
    <property type="entry name" value="Umud Fragment, subunit A"/>
    <property type="match status" value="1"/>
</dbReference>
<proteinExistence type="predicted"/>
<dbReference type="AlphaFoldDB" id="A0A1H3YV79"/>
<gene>
    <name evidence="5" type="ORF">SAMN05421540_103266</name>
</gene>
<dbReference type="CDD" id="cd06529">
    <property type="entry name" value="S24_LexA-like"/>
    <property type="match status" value="1"/>
</dbReference>
<dbReference type="EMBL" id="FNQF01000003">
    <property type="protein sequence ID" value="SEA15310.1"/>
    <property type="molecule type" value="Genomic_DNA"/>
</dbReference>